<dbReference type="GO" id="GO:0005524">
    <property type="term" value="F:ATP binding"/>
    <property type="evidence" value="ECO:0007669"/>
    <property type="project" value="InterPro"/>
</dbReference>
<dbReference type="EMBL" id="JARJCW010000034">
    <property type="protein sequence ID" value="KAJ7208358.1"/>
    <property type="molecule type" value="Genomic_DNA"/>
</dbReference>
<dbReference type="GO" id="GO:0003676">
    <property type="term" value="F:nucleic acid binding"/>
    <property type="evidence" value="ECO:0007669"/>
    <property type="project" value="InterPro"/>
</dbReference>
<proteinExistence type="predicted"/>
<keyword evidence="3" id="KW-1185">Reference proteome</keyword>
<dbReference type="Proteomes" id="UP001219525">
    <property type="component" value="Unassembled WGS sequence"/>
</dbReference>
<feature type="non-terminal residue" evidence="2">
    <location>
        <position position="81"/>
    </location>
</feature>
<evidence type="ECO:0000313" key="3">
    <source>
        <dbReference type="Proteomes" id="UP001219525"/>
    </source>
</evidence>
<organism evidence="2 3">
    <name type="scientific">Mycena pura</name>
    <dbReference type="NCBI Taxonomy" id="153505"/>
    <lineage>
        <taxon>Eukaryota</taxon>
        <taxon>Fungi</taxon>
        <taxon>Dikarya</taxon>
        <taxon>Basidiomycota</taxon>
        <taxon>Agaricomycotina</taxon>
        <taxon>Agaricomycetes</taxon>
        <taxon>Agaricomycetidae</taxon>
        <taxon>Agaricales</taxon>
        <taxon>Marasmiineae</taxon>
        <taxon>Mycenaceae</taxon>
        <taxon>Mycena</taxon>
    </lineage>
</organism>
<name>A0AAD6Y989_9AGAR</name>
<gene>
    <name evidence="2" type="ORF">GGX14DRAFT_325700</name>
</gene>
<feature type="non-terminal residue" evidence="2">
    <location>
        <position position="1"/>
    </location>
</feature>
<dbReference type="InterPro" id="IPR027417">
    <property type="entry name" value="P-loop_NTPase"/>
</dbReference>
<dbReference type="Gene3D" id="3.40.50.300">
    <property type="entry name" value="P-loop containing nucleotide triphosphate hydrolases"/>
    <property type="match status" value="1"/>
</dbReference>
<feature type="domain" description="DEAD/DEAH-box helicase" evidence="1">
    <location>
        <begin position="15"/>
        <end position="81"/>
    </location>
</feature>
<dbReference type="SUPFAM" id="SSF52540">
    <property type="entry name" value="P-loop containing nucleoside triphosphate hydrolases"/>
    <property type="match status" value="1"/>
</dbReference>
<dbReference type="Pfam" id="PF00270">
    <property type="entry name" value="DEAD"/>
    <property type="match status" value="1"/>
</dbReference>
<sequence length="81" mass="8940">LSKTLIPQWLNGLYSYQEEVVLRIRDGQDVLCCLNTGGGKSAMFSVPLIALREITKNPDLYPNLPTRSRPVGIVITPTKGL</sequence>
<dbReference type="InterPro" id="IPR011545">
    <property type="entry name" value="DEAD/DEAH_box_helicase_dom"/>
</dbReference>
<evidence type="ECO:0000313" key="2">
    <source>
        <dbReference type="EMBL" id="KAJ7208358.1"/>
    </source>
</evidence>
<comment type="caution">
    <text evidence="2">The sequence shown here is derived from an EMBL/GenBank/DDBJ whole genome shotgun (WGS) entry which is preliminary data.</text>
</comment>
<evidence type="ECO:0000259" key="1">
    <source>
        <dbReference type="Pfam" id="PF00270"/>
    </source>
</evidence>
<protein>
    <recommendedName>
        <fullName evidence="1">DEAD/DEAH-box helicase domain-containing protein</fullName>
    </recommendedName>
</protein>
<dbReference type="AlphaFoldDB" id="A0AAD6Y989"/>
<reference evidence="2" key="1">
    <citation type="submission" date="2023-03" db="EMBL/GenBank/DDBJ databases">
        <title>Massive genome expansion in bonnet fungi (Mycena s.s.) driven by repeated elements and novel gene families across ecological guilds.</title>
        <authorList>
            <consortium name="Lawrence Berkeley National Laboratory"/>
            <person name="Harder C.B."/>
            <person name="Miyauchi S."/>
            <person name="Viragh M."/>
            <person name="Kuo A."/>
            <person name="Thoen E."/>
            <person name="Andreopoulos B."/>
            <person name="Lu D."/>
            <person name="Skrede I."/>
            <person name="Drula E."/>
            <person name="Henrissat B."/>
            <person name="Morin E."/>
            <person name="Kohler A."/>
            <person name="Barry K."/>
            <person name="LaButti K."/>
            <person name="Morin E."/>
            <person name="Salamov A."/>
            <person name="Lipzen A."/>
            <person name="Mereny Z."/>
            <person name="Hegedus B."/>
            <person name="Baldrian P."/>
            <person name="Stursova M."/>
            <person name="Weitz H."/>
            <person name="Taylor A."/>
            <person name="Grigoriev I.V."/>
            <person name="Nagy L.G."/>
            <person name="Martin F."/>
            <person name="Kauserud H."/>
        </authorList>
    </citation>
    <scope>NUCLEOTIDE SEQUENCE</scope>
    <source>
        <strain evidence="2">9144</strain>
    </source>
</reference>
<accession>A0AAD6Y989</accession>